<dbReference type="HOGENOM" id="CLU_023669_4_0_2"/>
<dbReference type="PROSITE" id="PS51146">
    <property type="entry name" value="KAIC"/>
    <property type="match status" value="1"/>
</dbReference>
<dbReference type="eggNOG" id="arCOG01171">
    <property type="taxonomic scope" value="Archaea"/>
</dbReference>
<dbReference type="SUPFAM" id="SSF52540">
    <property type="entry name" value="P-loop containing nucleoside triphosphate hydrolases"/>
    <property type="match status" value="1"/>
</dbReference>
<accession>A0A075MT78</accession>
<proteinExistence type="predicted"/>
<protein>
    <submittedName>
        <fullName evidence="2">RecA-superfamily ATPase possibly involved in signal transduction</fullName>
    </submittedName>
</protein>
<evidence type="ECO:0000313" key="3">
    <source>
        <dbReference type="Proteomes" id="UP000028194"/>
    </source>
</evidence>
<evidence type="ECO:0000259" key="1">
    <source>
        <dbReference type="PROSITE" id="PS51146"/>
    </source>
</evidence>
<feature type="domain" description="KaiC" evidence="1">
    <location>
        <begin position="15"/>
        <end position="245"/>
    </location>
</feature>
<dbReference type="Gene3D" id="3.40.50.300">
    <property type="entry name" value="P-loop containing nucleotide triphosphate hydrolases"/>
    <property type="match status" value="1"/>
</dbReference>
<dbReference type="GO" id="GO:0005524">
    <property type="term" value="F:ATP binding"/>
    <property type="evidence" value="ECO:0007669"/>
    <property type="project" value="InterPro"/>
</dbReference>
<gene>
    <name evidence="2" type="ORF">NTE_02363</name>
</gene>
<keyword evidence="3" id="KW-1185">Reference proteome</keyword>
<dbReference type="Proteomes" id="UP000028194">
    <property type="component" value="Chromosome"/>
</dbReference>
<reference evidence="2 3" key="1">
    <citation type="journal article" date="2014" name="PLoS ONE">
        <title>Genome Sequence of Candidatus Nitrososphaera evergladensis from Group I.1b Enriched from Everglades Soil Reveals Novel Genomic Features of the Ammonia-Oxidizing Archaea.</title>
        <authorList>
            <person name="Zhalnina K.V."/>
            <person name="Dias R."/>
            <person name="Leonard M.T."/>
            <person name="Dorr de Quadros P."/>
            <person name="Camargo F.A."/>
            <person name="Drew J.C."/>
            <person name="Farmerie W.G."/>
            <person name="Daroub S.H."/>
            <person name="Triplett E.W."/>
        </authorList>
    </citation>
    <scope>NUCLEOTIDE SEQUENCE [LARGE SCALE GENOMIC DNA]</scope>
    <source>
        <strain evidence="2 3">SR1</strain>
    </source>
</reference>
<dbReference type="PRINTS" id="PR01874">
    <property type="entry name" value="DNAREPAIRADA"/>
</dbReference>
<dbReference type="Pfam" id="PF06745">
    <property type="entry name" value="ATPase"/>
    <property type="match status" value="1"/>
</dbReference>
<dbReference type="EMBL" id="CP007174">
    <property type="protein sequence ID" value="AIF84415.1"/>
    <property type="molecule type" value="Genomic_DNA"/>
</dbReference>
<name>A0A075MT78_9ARCH</name>
<sequence length="261" mass="28902">MGDSREVPERKMAKGRAPTGISEFDAMLNGGFMKGDCVLVTGAAGTGKTNLALQFLYNGVVKYGENAVYVTFEQMPDQIYRDAKNLGMNLEKLEEENRLKVISTSPDVLVQNQDMISEFSSERAERIVIDSISYFELSRKNSVRDEIYTLIRYLKTKGATSMLLHEAQADTAHGFGSYDHGLSFLADTVVVLKYVEIESAIRRAVAILKMRGSDHEKTLREIRITSKGIEVGGSFEQWEGVLSGAPHKSFALRVSKAFGGI</sequence>
<dbReference type="InterPro" id="IPR051347">
    <property type="entry name" value="Circadian_clock_KaiC-rel"/>
</dbReference>
<dbReference type="InterPro" id="IPR027417">
    <property type="entry name" value="P-loop_NTPase"/>
</dbReference>
<dbReference type="InterPro" id="IPR014774">
    <property type="entry name" value="KaiC-like_dom"/>
</dbReference>
<dbReference type="PANTHER" id="PTHR42926:SF1">
    <property type="entry name" value="CIRCADIAN CLOCK OSCILLATOR PROTEIN KAIC 1"/>
    <property type="match status" value="1"/>
</dbReference>
<dbReference type="InterPro" id="IPR010624">
    <property type="entry name" value="KaiC_dom"/>
</dbReference>
<evidence type="ECO:0000313" key="2">
    <source>
        <dbReference type="EMBL" id="AIF84415.1"/>
    </source>
</evidence>
<organism evidence="2 3">
    <name type="scientific">Candidatus Nitrososphaera evergladensis SR1</name>
    <dbReference type="NCBI Taxonomy" id="1459636"/>
    <lineage>
        <taxon>Archaea</taxon>
        <taxon>Nitrososphaerota</taxon>
        <taxon>Nitrososphaeria</taxon>
        <taxon>Nitrososphaerales</taxon>
        <taxon>Nitrososphaeraceae</taxon>
        <taxon>Nitrososphaera</taxon>
    </lineage>
</organism>
<dbReference type="KEGG" id="nev:NTE_02363"/>
<dbReference type="PANTHER" id="PTHR42926">
    <property type="match status" value="1"/>
</dbReference>
<dbReference type="STRING" id="1459636.NTE_02363"/>
<dbReference type="AlphaFoldDB" id="A0A075MT78"/>